<dbReference type="SUPFAM" id="SSF52833">
    <property type="entry name" value="Thioredoxin-like"/>
    <property type="match status" value="1"/>
</dbReference>
<accession>A0A835CTA4</accession>
<keyword evidence="3" id="KW-0689">Ribosomal protein</keyword>
<dbReference type="EMBL" id="JACMRX010000002">
    <property type="protein sequence ID" value="KAF7994834.1"/>
    <property type="molecule type" value="Genomic_DNA"/>
</dbReference>
<comment type="caution">
    <text evidence="8">The sequence shown here is derived from an EMBL/GenBank/DDBJ whole genome shotgun (WGS) entry which is preliminary data.</text>
</comment>
<proteinExistence type="inferred from homology"/>
<dbReference type="PANTHER" id="PTHR21396:SF2">
    <property type="entry name" value="LARGE RIBOSOMAL SUBUNIT PROTEIN ML43"/>
    <property type="match status" value="1"/>
</dbReference>
<dbReference type="PANTHER" id="PTHR21396">
    <property type="entry name" value="39S RIBOSOMAL PROTEIN L43"/>
    <property type="match status" value="1"/>
</dbReference>
<name>A0A835CTA4_APHGI</name>
<dbReference type="OrthoDB" id="88at2759"/>
<dbReference type="InterPro" id="IPR036249">
    <property type="entry name" value="Thioredoxin-like_sf"/>
</dbReference>
<comment type="similarity">
    <text evidence="2">Belongs to the mitochondrion-specific ribosomal protein mL43 family.</text>
</comment>
<evidence type="ECO:0000259" key="7">
    <source>
        <dbReference type="SMART" id="SM00916"/>
    </source>
</evidence>
<dbReference type="FunFam" id="3.40.30.10:FF:000257">
    <property type="entry name" value="39S ribosomal protein L43"/>
    <property type="match status" value="1"/>
</dbReference>
<organism evidence="8 9">
    <name type="scientific">Aphidius gifuensis</name>
    <name type="common">Parasitoid wasp</name>
    <dbReference type="NCBI Taxonomy" id="684658"/>
    <lineage>
        <taxon>Eukaryota</taxon>
        <taxon>Metazoa</taxon>
        <taxon>Ecdysozoa</taxon>
        <taxon>Arthropoda</taxon>
        <taxon>Hexapoda</taxon>
        <taxon>Insecta</taxon>
        <taxon>Pterygota</taxon>
        <taxon>Neoptera</taxon>
        <taxon>Endopterygota</taxon>
        <taxon>Hymenoptera</taxon>
        <taxon>Apocrita</taxon>
        <taxon>Ichneumonoidea</taxon>
        <taxon>Braconidae</taxon>
        <taxon>Aphidiinae</taxon>
        <taxon>Aphidius</taxon>
    </lineage>
</organism>
<comment type="subcellular location">
    <subcellularLocation>
        <location evidence="1">Mitochondrion</location>
    </subcellularLocation>
</comment>
<gene>
    <name evidence="8" type="ORF">HCN44_004306</name>
</gene>
<evidence type="ECO:0000313" key="8">
    <source>
        <dbReference type="EMBL" id="KAF7994834.1"/>
    </source>
</evidence>
<evidence type="ECO:0000313" key="9">
    <source>
        <dbReference type="Proteomes" id="UP000639338"/>
    </source>
</evidence>
<evidence type="ECO:0000256" key="3">
    <source>
        <dbReference type="ARBA" id="ARBA00022980"/>
    </source>
</evidence>
<evidence type="ECO:0000256" key="4">
    <source>
        <dbReference type="ARBA" id="ARBA00023128"/>
    </source>
</evidence>
<dbReference type="AlphaFoldDB" id="A0A835CTA4"/>
<dbReference type="Pfam" id="PF05047">
    <property type="entry name" value="L51_S25_CI-B8"/>
    <property type="match status" value="1"/>
</dbReference>
<dbReference type="SMART" id="SM00916">
    <property type="entry name" value="L51_S25_CI-B8"/>
    <property type="match status" value="1"/>
</dbReference>
<reference evidence="8 9" key="1">
    <citation type="submission" date="2020-08" db="EMBL/GenBank/DDBJ databases">
        <title>Aphidius gifuensis genome sequencing and assembly.</title>
        <authorList>
            <person name="Du Z."/>
        </authorList>
    </citation>
    <scope>NUCLEOTIDE SEQUENCE [LARGE SCALE GENOMIC DNA]</scope>
    <source>
        <strain evidence="8">YNYX2018</strain>
        <tissue evidence="8">Adults</tissue>
    </source>
</reference>
<evidence type="ECO:0000256" key="1">
    <source>
        <dbReference type="ARBA" id="ARBA00004173"/>
    </source>
</evidence>
<evidence type="ECO:0000256" key="5">
    <source>
        <dbReference type="ARBA" id="ARBA00023274"/>
    </source>
</evidence>
<dbReference type="GO" id="GO:0003735">
    <property type="term" value="F:structural constituent of ribosome"/>
    <property type="evidence" value="ECO:0007669"/>
    <property type="project" value="InterPro"/>
</dbReference>
<dbReference type="Gene3D" id="3.40.30.10">
    <property type="entry name" value="Glutaredoxin"/>
    <property type="match status" value="1"/>
</dbReference>
<keyword evidence="4" id="KW-0496">Mitochondrion</keyword>
<dbReference type="Proteomes" id="UP000639338">
    <property type="component" value="Unassembled WGS sequence"/>
</dbReference>
<protein>
    <recommendedName>
        <fullName evidence="6">Large ribosomal subunit protein mL43</fullName>
    </recommendedName>
</protein>
<keyword evidence="9" id="KW-1185">Reference proteome</keyword>
<keyword evidence="5" id="KW-0687">Ribonucleoprotein</keyword>
<dbReference type="GO" id="GO:0032543">
    <property type="term" value="P:mitochondrial translation"/>
    <property type="evidence" value="ECO:0007669"/>
    <property type="project" value="InterPro"/>
</dbReference>
<dbReference type="GO" id="GO:0005762">
    <property type="term" value="C:mitochondrial large ribosomal subunit"/>
    <property type="evidence" value="ECO:0007669"/>
    <property type="project" value="TreeGrafter"/>
</dbReference>
<evidence type="ECO:0000256" key="6">
    <source>
        <dbReference type="ARBA" id="ARBA00035188"/>
    </source>
</evidence>
<sequence>MSNHSLIVNSGFLRAPLANGIGRYVGQLQRITLKFCKSHGTSRGLRDFLENDLVDFAKQNPGVVVYVKPRRHRTPVVVAEYLNGERQWLHVKNFPREDVVKWIELLKTQSKDGSAMRLRKMFHTEFPSIQGPWTPMTFKDPKSNLLKFPNNDIGAAPKRAKTATEILLELHKAQKEQEQSAKIQNELSG</sequence>
<dbReference type="InterPro" id="IPR007741">
    <property type="entry name" value="Ribosomal_mL43/mS25/NADH_DH"/>
</dbReference>
<feature type="domain" description="Ribosomal protein/NADH dehydrogenase" evidence="7">
    <location>
        <begin position="37"/>
        <end position="110"/>
    </location>
</feature>
<dbReference type="InterPro" id="IPR039927">
    <property type="entry name" value="Ribosomal_mL43"/>
</dbReference>
<evidence type="ECO:0000256" key="2">
    <source>
        <dbReference type="ARBA" id="ARBA00006073"/>
    </source>
</evidence>